<dbReference type="SMART" id="SM00408">
    <property type="entry name" value="IGc2"/>
    <property type="match status" value="1"/>
</dbReference>
<evidence type="ECO:0000313" key="2">
    <source>
        <dbReference type="EMBL" id="KAJ7371885.1"/>
    </source>
</evidence>
<dbReference type="EMBL" id="MU826841">
    <property type="protein sequence ID" value="KAJ7371885.1"/>
    <property type="molecule type" value="Genomic_DNA"/>
</dbReference>
<proteinExistence type="predicted"/>
<organism evidence="2 3">
    <name type="scientific">Desmophyllum pertusum</name>
    <dbReference type="NCBI Taxonomy" id="174260"/>
    <lineage>
        <taxon>Eukaryota</taxon>
        <taxon>Metazoa</taxon>
        <taxon>Cnidaria</taxon>
        <taxon>Anthozoa</taxon>
        <taxon>Hexacorallia</taxon>
        <taxon>Scleractinia</taxon>
        <taxon>Caryophylliina</taxon>
        <taxon>Caryophylliidae</taxon>
        <taxon>Desmophyllum</taxon>
    </lineage>
</organism>
<dbReference type="Proteomes" id="UP001163046">
    <property type="component" value="Unassembled WGS sequence"/>
</dbReference>
<dbReference type="PROSITE" id="PS50835">
    <property type="entry name" value="IG_LIKE"/>
    <property type="match status" value="1"/>
</dbReference>
<comment type="caution">
    <text evidence="2">The sequence shown here is derived from an EMBL/GenBank/DDBJ whole genome shotgun (WGS) entry which is preliminary data.</text>
</comment>
<evidence type="ECO:0000259" key="1">
    <source>
        <dbReference type="PROSITE" id="PS50835"/>
    </source>
</evidence>
<name>A0A9W9YYR4_9CNID</name>
<dbReference type="SUPFAM" id="SSF48726">
    <property type="entry name" value="Immunoglobulin"/>
    <property type="match status" value="1"/>
</dbReference>
<protein>
    <submittedName>
        <fullName evidence="2">Immunoglobulin super member 10</fullName>
    </submittedName>
</protein>
<keyword evidence="3" id="KW-1185">Reference proteome</keyword>
<dbReference type="InterPro" id="IPR007110">
    <property type="entry name" value="Ig-like_dom"/>
</dbReference>
<dbReference type="OrthoDB" id="2431000at2759"/>
<dbReference type="Pfam" id="PF13927">
    <property type="entry name" value="Ig_3"/>
    <property type="match status" value="1"/>
</dbReference>
<feature type="non-terminal residue" evidence="2">
    <location>
        <position position="1"/>
    </location>
</feature>
<dbReference type="InterPro" id="IPR036179">
    <property type="entry name" value="Ig-like_dom_sf"/>
</dbReference>
<gene>
    <name evidence="2" type="primary">IGSF10_2</name>
    <name evidence="2" type="ORF">OS493_022606</name>
</gene>
<dbReference type="AlphaFoldDB" id="A0A9W9YYR4"/>
<dbReference type="InterPro" id="IPR003598">
    <property type="entry name" value="Ig_sub2"/>
</dbReference>
<dbReference type="InterPro" id="IPR013783">
    <property type="entry name" value="Ig-like_fold"/>
</dbReference>
<feature type="domain" description="Ig-like" evidence="1">
    <location>
        <begin position="1"/>
        <end position="81"/>
    </location>
</feature>
<accession>A0A9W9YYR4</accession>
<dbReference type="Gene3D" id="2.60.40.10">
    <property type="entry name" value="Immunoglobulins"/>
    <property type="match status" value="1"/>
</dbReference>
<evidence type="ECO:0000313" key="3">
    <source>
        <dbReference type="Proteomes" id="UP001163046"/>
    </source>
</evidence>
<sequence>LKEDTHLCRKGDQYATMNKTTTICCPVRGFPPPEVTWKLPNGTKLTTGNTMLPITPEKADFGNYTCSAVNVGTVKGPFVISLKQEGRRTFLAEIVDTSGVTELKPGEN</sequence>
<reference evidence="2" key="1">
    <citation type="submission" date="2023-01" db="EMBL/GenBank/DDBJ databases">
        <title>Genome assembly of the deep-sea coral Lophelia pertusa.</title>
        <authorList>
            <person name="Herrera S."/>
            <person name="Cordes E."/>
        </authorList>
    </citation>
    <scope>NUCLEOTIDE SEQUENCE</scope>
    <source>
        <strain evidence="2">USNM1676648</strain>
        <tissue evidence="2">Polyp</tissue>
    </source>
</reference>